<keyword evidence="2" id="KW-1185">Reference proteome</keyword>
<dbReference type="EnsemblMetazoa" id="GPPI013465-RA">
    <property type="protein sequence ID" value="GPPI013465-PA"/>
    <property type="gene ID" value="GPPI013465"/>
</dbReference>
<accession>A0A1B0AZ04</accession>
<evidence type="ECO:0000313" key="2">
    <source>
        <dbReference type="Proteomes" id="UP000092460"/>
    </source>
</evidence>
<dbReference type="AlphaFoldDB" id="A0A1B0AZ04"/>
<name>A0A1B0AZ04_9MUSC</name>
<protein>
    <submittedName>
        <fullName evidence="1">Uncharacterized protein</fullName>
    </submittedName>
</protein>
<reference evidence="2" key="1">
    <citation type="submission" date="2015-01" db="EMBL/GenBank/DDBJ databases">
        <authorList>
            <person name="Aksoy S."/>
            <person name="Warren W."/>
            <person name="Wilson R.K."/>
        </authorList>
    </citation>
    <scope>NUCLEOTIDE SEQUENCE [LARGE SCALE GENOMIC DNA]</scope>
    <source>
        <strain evidence="2">IAEA</strain>
    </source>
</reference>
<proteinExistence type="predicted"/>
<dbReference type="Proteomes" id="UP000092460">
    <property type="component" value="Unassembled WGS sequence"/>
</dbReference>
<organism evidence="1 2">
    <name type="scientific">Glossina palpalis gambiensis</name>
    <dbReference type="NCBI Taxonomy" id="67801"/>
    <lineage>
        <taxon>Eukaryota</taxon>
        <taxon>Metazoa</taxon>
        <taxon>Ecdysozoa</taxon>
        <taxon>Arthropoda</taxon>
        <taxon>Hexapoda</taxon>
        <taxon>Insecta</taxon>
        <taxon>Pterygota</taxon>
        <taxon>Neoptera</taxon>
        <taxon>Endopterygota</taxon>
        <taxon>Diptera</taxon>
        <taxon>Brachycera</taxon>
        <taxon>Muscomorpha</taxon>
        <taxon>Hippoboscoidea</taxon>
        <taxon>Glossinidae</taxon>
        <taxon>Glossina</taxon>
    </lineage>
</organism>
<dbReference type="EMBL" id="JXJN01006082">
    <property type="status" value="NOT_ANNOTATED_CDS"/>
    <property type="molecule type" value="Genomic_DNA"/>
</dbReference>
<reference evidence="1" key="2">
    <citation type="submission" date="2020-05" db="UniProtKB">
        <authorList>
            <consortium name="EnsemblMetazoa"/>
        </authorList>
    </citation>
    <scope>IDENTIFICATION</scope>
    <source>
        <strain evidence="1">IAEA</strain>
    </source>
</reference>
<evidence type="ECO:0000313" key="1">
    <source>
        <dbReference type="EnsemblMetazoa" id="GPPI013465-PA"/>
    </source>
</evidence>
<sequence>MNMISTHAVITSLDTQYIDKKVYCLDVCKGFNQFFQQAAEICQKLNMPPNCESSVDLFSSTLSSLKTFSLNAGNMKTYSSFYFVFFNTAELEIVNKTEIELL</sequence>
<dbReference type="VEuPathDB" id="VectorBase:GPPI013465"/>